<dbReference type="AlphaFoldDB" id="A0A0B2A6L5"/>
<evidence type="ECO:0000313" key="1">
    <source>
        <dbReference type="EMBL" id="KHK97188.1"/>
    </source>
</evidence>
<dbReference type="OrthoDB" id="4318869at2"/>
<protein>
    <submittedName>
        <fullName evidence="1">Uncharacterized protein</fullName>
    </submittedName>
</protein>
<name>A0A0B2A6L5_9MICO</name>
<keyword evidence="2" id="KW-1185">Reference proteome</keyword>
<dbReference type="EMBL" id="JTDK01000011">
    <property type="protein sequence ID" value="KHK97188.1"/>
    <property type="molecule type" value="Genomic_DNA"/>
</dbReference>
<accession>A0A0B2A6L5</accession>
<sequence>MKFTDTAFSRTHRYALGIEEQSGRRYLSIPVSNGLVDYEEYYEISDAQYSALLVDEAVAARFAAECRAHRHDDLLMQQPGWNRGTAV</sequence>
<comment type="caution">
    <text evidence="1">The sequence shown here is derived from an EMBL/GenBank/DDBJ whole genome shotgun (WGS) entry which is preliminary data.</text>
</comment>
<evidence type="ECO:0000313" key="2">
    <source>
        <dbReference type="Proteomes" id="UP000031030"/>
    </source>
</evidence>
<dbReference type="Proteomes" id="UP000031030">
    <property type="component" value="Unassembled WGS sequence"/>
</dbReference>
<organism evidence="1 2">
    <name type="scientific">Microbacterium mangrovi</name>
    <dbReference type="NCBI Taxonomy" id="1348253"/>
    <lineage>
        <taxon>Bacteria</taxon>
        <taxon>Bacillati</taxon>
        <taxon>Actinomycetota</taxon>
        <taxon>Actinomycetes</taxon>
        <taxon>Micrococcales</taxon>
        <taxon>Microbacteriaceae</taxon>
        <taxon>Microbacterium</taxon>
    </lineage>
</organism>
<gene>
    <name evidence="1" type="ORF">LK09_13090</name>
</gene>
<reference evidence="1 2" key="1">
    <citation type="submission" date="2014-11" db="EMBL/GenBank/DDBJ databases">
        <title>Genome sequence of Microbacterium mangrovi MUSC 115(T).</title>
        <authorList>
            <person name="Lee L.-H."/>
        </authorList>
    </citation>
    <scope>NUCLEOTIDE SEQUENCE [LARGE SCALE GENOMIC DNA]</scope>
    <source>
        <strain evidence="1 2">MUSC 115</strain>
    </source>
</reference>
<proteinExistence type="predicted"/>